<dbReference type="PROSITE" id="PS50045">
    <property type="entry name" value="SIGMA54_INTERACT_4"/>
    <property type="match status" value="1"/>
</dbReference>
<organism evidence="7 8">
    <name type="scientific">[Clostridium] citroniae WAL-17108</name>
    <dbReference type="NCBI Taxonomy" id="742733"/>
    <lineage>
        <taxon>Bacteria</taxon>
        <taxon>Bacillati</taxon>
        <taxon>Bacillota</taxon>
        <taxon>Clostridia</taxon>
        <taxon>Lachnospirales</taxon>
        <taxon>Lachnospiraceae</taxon>
        <taxon>Enterocloster</taxon>
    </lineage>
</organism>
<dbReference type="Pfam" id="PF00158">
    <property type="entry name" value="Sigma54_activat"/>
    <property type="match status" value="1"/>
</dbReference>
<accession>G5HI06</accession>
<dbReference type="Pfam" id="PF13426">
    <property type="entry name" value="PAS_9"/>
    <property type="match status" value="1"/>
</dbReference>
<dbReference type="NCBIfam" id="TIGR00229">
    <property type="entry name" value="sensory_box"/>
    <property type="match status" value="1"/>
</dbReference>
<dbReference type="InterPro" id="IPR002197">
    <property type="entry name" value="HTH_Fis"/>
</dbReference>
<dbReference type="PANTHER" id="PTHR32071:SF57">
    <property type="entry name" value="C4-DICARBOXYLATE TRANSPORT TRANSCRIPTIONAL REGULATORY PROTEIN DCTD"/>
    <property type="match status" value="1"/>
</dbReference>
<dbReference type="InterPro" id="IPR003593">
    <property type="entry name" value="AAA+_ATPase"/>
</dbReference>
<dbReference type="SUPFAM" id="SSF46689">
    <property type="entry name" value="Homeodomain-like"/>
    <property type="match status" value="1"/>
</dbReference>
<feature type="domain" description="Sigma-54 factor interaction" evidence="5">
    <location>
        <begin position="166"/>
        <end position="393"/>
    </location>
</feature>
<dbReference type="Pfam" id="PF02954">
    <property type="entry name" value="HTH_8"/>
    <property type="match status" value="1"/>
</dbReference>
<sequence length="473" mass="53589">MTLEAGLYTTKYFKSWELSVLLDILGKAQDAIIIIDREGTIVYINQFYEERIGIKAEQILGKSLHDIEPNTKLLKVMEQAEGPGCSIETDQDVEAVEYIKSLKMDSIGYAIPLFNSKGEKVGGCAIFKDVTEVIELTRHLQKSREMIRYLSSQLEASELPISFQSYISRNRELQKTLSLAAKVSPTNCTVLIQGESGVGKEVMAKCIHNASNRKDLPMVKINCASIPENLLESELFGYEDGAFTGAKKGGKLGKFELANKSTILLDEIGDMSLTMQAKLLRVLQERELERVGGTKTIPIDVRVIASTNRDLEEMIENKEFRQDLYYRLHVIPIMIPPLRQRKEDIMPLIRYFIKYYGGEDDTDLTPGAVCILSEYDWPGNVRELQNVIEYAMIIHTGNMIEIKDLPQYLRGDIYTEETAGSDGLKLKPAVENLEKRMIKEALERNNGNKSMAISELGLSRRAFYEKLEKYQLK</sequence>
<dbReference type="EMBL" id="ADLJ01000015">
    <property type="protein sequence ID" value="EHE98997.1"/>
    <property type="molecule type" value="Genomic_DNA"/>
</dbReference>
<dbReference type="GO" id="GO:0043565">
    <property type="term" value="F:sequence-specific DNA binding"/>
    <property type="evidence" value="ECO:0007669"/>
    <property type="project" value="InterPro"/>
</dbReference>
<feature type="domain" description="PAS" evidence="6">
    <location>
        <begin position="17"/>
        <end position="64"/>
    </location>
</feature>
<dbReference type="InterPro" id="IPR035965">
    <property type="entry name" value="PAS-like_dom_sf"/>
</dbReference>
<dbReference type="SUPFAM" id="SSF52540">
    <property type="entry name" value="P-loop containing nucleoside triphosphate hydrolases"/>
    <property type="match status" value="1"/>
</dbReference>
<gene>
    <name evidence="7" type="ORF">HMPREF9469_02196</name>
</gene>
<dbReference type="AlphaFoldDB" id="G5HI06"/>
<dbReference type="CDD" id="cd00130">
    <property type="entry name" value="PAS"/>
    <property type="match status" value="1"/>
</dbReference>
<dbReference type="InterPro" id="IPR002078">
    <property type="entry name" value="Sigma_54_int"/>
</dbReference>
<dbReference type="InterPro" id="IPR058031">
    <property type="entry name" value="AAA_lid_NorR"/>
</dbReference>
<dbReference type="Gene3D" id="1.10.8.60">
    <property type="match status" value="1"/>
</dbReference>
<proteinExistence type="predicted"/>
<keyword evidence="2" id="KW-0067">ATP-binding</keyword>
<dbReference type="RefSeq" id="WP_007861924.1">
    <property type="nucleotide sequence ID" value="NZ_JH376421.1"/>
</dbReference>
<dbReference type="InterPro" id="IPR025662">
    <property type="entry name" value="Sigma_54_int_dom_ATP-bd_1"/>
</dbReference>
<evidence type="ECO:0000256" key="3">
    <source>
        <dbReference type="ARBA" id="ARBA00023015"/>
    </source>
</evidence>
<dbReference type="InterPro" id="IPR000014">
    <property type="entry name" value="PAS"/>
</dbReference>
<dbReference type="InterPro" id="IPR025944">
    <property type="entry name" value="Sigma_54_int_dom_CS"/>
</dbReference>
<dbReference type="InterPro" id="IPR009057">
    <property type="entry name" value="Homeodomain-like_sf"/>
</dbReference>
<dbReference type="PRINTS" id="PR01590">
    <property type="entry name" value="HTHFIS"/>
</dbReference>
<evidence type="ECO:0008006" key="9">
    <source>
        <dbReference type="Google" id="ProtNLM"/>
    </source>
</evidence>
<reference evidence="7 8" key="1">
    <citation type="submission" date="2011-08" db="EMBL/GenBank/DDBJ databases">
        <title>The Genome Sequence of Clostridium citroniae WAL-17108.</title>
        <authorList>
            <consortium name="The Broad Institute Genome Sequencing Platform"/>
            <person name="Earl A."/>
            <person name="Ward D."/>
            <person name="Feldgarden M."/>
            <person name="Gevers D."/>
            <person name="Finegold S.M."/>
            <person name="Summanen P.H."/>
            <person name="Molitoris D.R."/>
            <person name="Vaisanen M.L."/>
            <person name="Daigneault M."/>
            <person name="Allen-Vercoe E."/>
            <person name="Young S.K."/>
            <person name="Zeng Q."/>
            <person name="Gargeya S."/>
            <person name="Fitzgerald M."/>
            <person name="Haas B."/>
            <person name="Abouelleil A."/>
            <person name="Alvarado L."/>
            <person name="Arachchi H.M."/>
            <person name="Berlin A."/>
            <person name="Brown A."/>
            <person name="Chapman S.B."/>
            <person name="Chen Z."/>
            <person name="Dunbar C."/>
            <person name="Freedman E."/>
            <person name="Gearin G."/>
            <person name="Gellesch M."/>
            <person name="Goldberg J."/>
            <person name="Griggs A."/>
            <person name="Gujja S."/>
            <person name="Heiman D."/>
            <person name="Howarth C."/>
            <person name="Larson L."/>
            <person name="Lui A."/>
            <person name="MacDonald P.J.P."/>
            <person name="Montmayeur A."/>
            <person name="Murphy C."/>
            <person name="Neiman D."/>
            <person name="Pearson M."/>
            <person name="Priest M."/>
            <person name="Roberts A."/>
            <person name="Saif S."/>
            <person name="Shea T."/>
            <person name="Shenoy N."/>
            <person name="Sisk P."/>
            <person name="Stolte C."/>
            <person name="Sykes S."/>
            <person name="Wortman J."/>
            <person name="Nusbaum C."/>
            <person name="Birren B."/>
        </authorList>
    </citation>
    <scope>NUCLEOTIDE SEQUENCE [LARGE SCALE GENOMIC DNA]</scope>
    <source>
        <strain evidence="7 8">WAL-17108</strain>
    </source>
</reference>
<dbReference type="Gene3D" id="3.30.450.20">
    <property type="entry name" value="PAS domain"/>
    <property type="match status" value="1"/>
</dbReference>
<dbReference type="SUPFAM" id="SSF55785">
    <property type="entry name" value="PYP-like sensor domain (PAS domain)"/>
    <property type="match status" value="1"/>
</dbReference>
<dbReference type="PROSITE" id="PS00675">
    <property type="entry name" value="SIGMA54_INTERACT_1"/>
    <property type="match status" value="1"/>
</dbReference>
<comment type="caution">
    <text evidence="7">The sequence shown here is derived from an EMBL/GenBank/DDBJ whole genome shotgun (WGS) entry which is preliminary data.</text>
</comment>
<name>G5HI06_9FIRM</name>
<dbReference type="PANTHER" id="PTHR32071">
    <property type="entry name" value="TRANSCRIPTIONAL REGULATORY PROTEIN"/>
    <property type="match status" value="1"/>
</dbReference>
<dbReference type="Gene3D" id="1.10.10.60">
    <property type="entry name" value="Homeodomain-like"/>
    <property type="match status" value="1"/>
</dbReference>
<dbReference type="eggNOG" id="COG3829">
    <property type="taxonomic scope" value="Bacteria"/>
</dbReference>
<evidence type="ECO:0000256" key="1">
    <source>
        <dbReference type="ARBA" id="ARBA00022741"/>
    </source>
</evidence>
<dbReference type="Pfam" id="PF25601">
    <property type="entry name" value="AAA_lid_14"/>
    <property type="match status" value="1"/>
</dbReference>
<dbReference type="InterPro" id="IPR027417">
    <property type="entry name" value="P-loop_NTPase"/>
</dbReference>
<keyword evidence="1" id="KW-0547">Nucleotide-binding</keyword>
<evidence type="ECO:0000259" key="5">
    <source>
        <dbReference type="PROSITE" id="PS50045"/>
    </source>
</evidence>
<evidence type="ECO:0000256" key="4">
    <source>
        <dbReference type="ARBA" id="ARBA00023163"/>
    </source>
</evidence>
<evidence type="ECO:0000256" key="2">
    <source>
        <dbReference type="ARBA" id="ARBA00022840"/>
    </source>
</evidence>
<dbReference type="GO" id="GO:0005524">
    <property type="term" value="F:ATP binding"/>
    <property type="evidence" value="ECO:0007669"/>
    <property type="project" value="UniProtKB-KW"/>
</dbReference>
<dbReference type="FunFam" id="3.40.50.300:FF:000006">
    <property type="entry name" value="DNA-binding transcriptional regulator NtrC"/>
    <property type="match status" value="1"/>
</dbReference>
<dbReference type="PROSITE" id="PS00688">
    <property type="entry name" value="SIGMA54_INTERACT_3"/>
    <property type="match status" value="1"/>
</dbReference>
<protein>
    <recommendedName>
        <fullName evidence="9">Sigma-54 factor interaction domain-containing protein</fullName>
    </recommendedName>
</protein>
<dbReference type="HOGENOM" id="CLU_000445_8_1_9"/>
<dbReference type="Proteomes" id="UP000003763">
    <property type="component" value="Unassembled WGS sequence"/>
</dbReference>
<dbReference type="SMART" id="SM00382">
    <property type="entry name" value="AAA"/>
    <property type="match status" value="1"/>
</dbReference>
<evidence type="ECO:0000313" key="8">
    <source>
        <dbReference type="Proteomes" id="UP000003763"/>
    </source>
</evidence>
<keyword evidence="3" id="KW-0805">Transcription regulation</keyword>
<dbReference type="PATRIC" id="fig|742733.3.peg.2276"/>
<dbReference type="GO" id="GO:0006355">
    <property type="term" value="P:regulation of DNA-templated transcription"/>
    <property type="evidence" value="ECO:0007669"/>
    <property type="project" value="InterPro"/>
</dbReference>
<evidence type="ECO:0000259" key="6">
    <source>
        <dbReference type="PROSITE" id="PS50112"/>
    </source>
</evidence>
<dbReference type="PROSITE" id="PS50112">
    <property type="entry name" value="PAS"/>
    <property type="match status" value="1"/>
</dbReference>
<dbReference type="CDD" id="cd00009">
    <property type="entry name" value="AAA"/>
    <property type="match status" value="1"/>
</dbReference>
<evidence type="ECO:0000313" key="7">
    <source>
        <dbReference type="EMBL" id="EHE98997.1"/>
    </source>
</evidence>
<keyword evidence="4" id="KW-0804">Transcription</keyword>
<dbReference type="Gene3D" id="3.40.50.300">
    <property type="entry name" value="P-loop containing nucleotide triphosphate hydrolases"/>
    <property type="match status" value="1"/>
</dbReference>